<keyword evidence="1" id="KW-0732">Signal</keyword>
<organism evidence="3 4">
    <name type="scientific">Nannocystis radixulma</name>
    <dbReference type="NCBI Taxonomy" id="2995305"/>
    <lineage>
        <taxon>Bacteria</taxon>
        <taxon>Pseudomonadati</taxon>
        <taxon>Myxococcota</taxon>
        <taxon>Polyangia</taxon>
        <taxon>Nannocystales</taxon>
        <taxon>Nannocystaceae</taxon>
        <taxon>Nannocystis</taxon>
    </lineage>
</organism>
<protein>
    <submittedName>
        <fullName evidence="3">Serine hydrolase</fullName>
    </submittedName>
</protein>
<gene>
    <name evidence="3" type="ORF">POL58_01610</name>
</gene>
<dbReference type="InterPro" id="IPR012338">
    <property type="entry name" value="Beta-lactam/transpept-like"/>
</dbReference>
<dbReference type="Gene3D" id="3.40.710.10">
    <property type="entry name" value="DD-peptidase/beta-lactamase superfamily"/>
    <property type="match status" value="1"/>
</dbReference>
<name>A0ABT5AX37_9BACT</name>
<accession>A0ABT5AX37</accession>
<feature type="signal peptide" evidence="1">
    <location>
        <begin position="1"/>
        <end position="25"/>
    </location>
</feature>
<dbReference type="PANTHER" id="PTHR46825">
    <property type="entry name" value="D-ALANYL-D-ALANINE-CARBOXYPEPTIDASE/ENDOPEPTIDASE AMPH"/>
    <property type="match status" value="1"/>
</dbReference>
<feature type="domain" description="Beta-lactamase-related" evidence="2">
    <location>
        <begin position="54"/>
        <end position="386"/>
    </location>
</feature>
<dbReference type="PANTHER" id="PTHR46825:SF9">
    <property type="entry name" value="BETA-LACTAMASE-RELATED DOMAIN-CONTAINING PROTEIN"/>
    <property type="match status" value="1"/>
</dbReference>
<dbReference type="EMBL" id="JAQNDN010000001">
    <property type="protein sequence ID" value="MDC0666409.1"/>
    <property type="molecule type" value="Genomic_DNA"/>
</dbReference>
<dbReference type="GO" id="GO:0016787">
    <property type="term" value="F:hydrolase activity"/>
    <property type="evidence" value="ECO:0007669"/>
    <property type="project" value="UniProtKB-KW"/>
</dbReference>
<evidence type="ECO:0000256" key="1">
    <source>
        <dbReference type="SAM" id="SignalP"/>
    </source>
</evidence>
<evidence type="ECO:0000259" key="2">
    <source>
        <dbReference type="Pfam" id="PF00144"/>
    </source>
</evidence>
<dbReference type="RefSeq" id="WP_271993947.1">
    <property type="nucleotide sequence ID" value="NZ_JAQNDN010000001.1"/>
</dbReference>
<keyword evidence="4" id="KW-1185">Reference proteome</keyword>
<reference evidence="3 4" key="1">
    <citation type="submission" date="2022-11" db="EMBL/GenBank/DDBJ databases">
        <title>Minimal conservation of predation-associated metabolite biosynthetic gene clusters underscores biosynthetic potential of Myxococcota including descriptions for ten novel species: Archangium lansinium sp. nov., Myxococcus landrumus sp. nov., Nannocystis bai.</title>
        <authorList>
            <person name="Ahearne A."/>
            <person name="Stevens C."/>
            <person name="Dowd S."/>
        </authorList>
    </citation>
    <scope>NUCLEOTIDE SEQUENCE [LARGE SCALE GENOMIC DNA]</scope>
    <source>
        <strain evidence="3 4">NCELM</strain>
    </source>
</reference>
<keyword evidence="3" id="KW-0378">Hydrolase</keyword>
<dbReference type="InterPro" id="IPR050491">
    <property type="entry name" value="AmpC-like"/>
</dbReference>
<evidence type="ECO:0000313" key="4">
    <source>
        <dbReference type="Proteomes" id="UP001217838"/>
    </source>
</evidence>
<evidence type="ECO:0000313" key="3">
    <source>
        <dbReference type="EMBL" id="MDC0666409.1"/>
    </source>
</evidence>
<proteinExistence type="predicted"/>
<sequence length="394" mass="41981">MTWTDRLLFLGVAAVVVAPGGEAHAAPSPDPRPACGTALAARAIPPGPAALERLDAAARRVVADGEVPGLAVGLVRQGRLVFTRGYGLADLEQGIPVTPDTVFRIFSVTKIFTAAAVMQLVERGQLGLDDPLARFVPEFPRAHEITIGQLLSHISGIHDYAGSSRVLEQAGATPDELVRHIAAQPVLFDFAPQTRWSYSNSNYVLLGLIVERVSGRPYHEYLAAHVFPPAGLVRTRVDNGIDLVPGRASGYVPDPRRRGAFVHGPHLDMSSVYAAGALLSTVPELAAWFTAFFAGRIVGRRAVEKMLAPARLRDGSVAGPPGTAAFYGLGLRSYCLDGQRAIGPGGSFSTFSAKVTYYPETELVLVVLTNTGGKAAELEERLARILFASGSERR</sequence>
<comment type="caution">
    <text evidence="3">The sequence shown here is derived from an EMBL/GenBank/DDBJ whole genome shotgun (WGS) entry which is preliminary data.</text>
</comment>
<dbReference type="Proteomes" id="UP001217838">
    <property type="component" value="Unassembled WGS sequence"/>
</dbReference>
<dbReference type="SUPFAM" id="SSF56601">
    <property type="entry name" value="beta-lactamase/transpeptidase-like"/>
    <property type="match status" value="1"/>
</dbReference>
<dbReference type="Pfam" id="PF00144">
    <property type="entry name" value="Beta-lactamase"/>
    <property type="match status" value="1"/>
</dbReference>
<feature type="chain" id="PRO_5046114876" evidence="1">
    <location>
        <begin position="26"/>
        <end position="394"/>
    </location>
</feature>
<dbReference type="InterPro" id="IPR001466">
    <property type="entry name" value="Beta-lactam-related"/>
</dbReference>